<dbReference type="CDD" id="cd04730">
    <property type="entry name" value="NPD_like"/>
    <property type="match status" value="1"/>
</dbReference>
<protein>
    <recommendedName>
        <fullName evidence="8">Propionate 3-nitronate monooxygenase</fullName>
    </recommendedName>
</protein>
<evidence type="ECO:0000313" key="10">
    <source>
        <dbReference type="EMBL" id="MBD8082477.1"/>
    </source>
</evidence>
<comment type="caution">
    <text evidence="10">The sequence shown here is derived from an EMBL/GenBank/DDBJ whole genome shotgun (WGS) entry which is preliminary data.</text>
</comment>
<comment type="cofactor">
    <cofactor evidence="1">
        <name>FMN</name>
        <dbReference type="ChEBI" id="CHEBI:58210"/>
    </cofactor>
</comment>
<evidence type="ECO:0000256" key="8">
    <source>
        <dbReference type="ARBA" id="ARBA00031155"/>
    </source>
</evidence>
<dbReference type="Proteomes" id="UP000637299">
    <property type="component" value="Unassembled WGS sequence"/>
</dbReference>
<keyword evidence="6" id="KW-0560">Oxidoreductase</keyword>
<evidence type="ECO:0000256" key="9">
    <source>
        <dbReference type="ARBA" id="ARBA00049401"/>
    </source>
</evidence>
<evidence type="ECO:0000313" key="11">
    <source>
        <dbReference type="Proteomes" id="UP000637299"/>
    </source>
</evidence>
<dbReference type="GO" id="GO:0004497">
    <property type="term" value="F:monooxygenase activity"/>
    <property type="evidence" value="ECO:0007669"/>
    <property type="project" value="UniProtKB-KW"/>
</dbReference>
<dbReference type="Pfam" id="PF03060">
    <property type="entry name" value="NMO"/>
    <property type="match status" value="1"/>
</dbReference>
<keyword evidence="7 10" id="KW-0503">Monooxygenase</keyword>
<dbReference type="InterPro" id="IPR013785">
    <property type="entry name" value="Aldolase_TIM"/>
</dbReference>
<keyword evidence="3" id="KW-0216">Detoxification</keyword>
<name>A0ABR8ZB49_9FLAO</name>
<dbReference type="PANTHER" id="PTHR42747">
    <property type="entry name" value="NITRONATE MONOOXYGENASE-RELATED"/>
    <property type="match status" value="1"/>
</dbReference>
<evidence type="ECO:0000256" key="3">
    <source>
        <dbReference type="ARBA" id="ARBA00022575"/>
    </source>
</evidence>
<organism evidence="10 11">
    <name type="scientific">Chryseobacterium caseinilyticum</name>
    <dbReference type="NCBI Taxonomy" id="2771428"/>
    <lineage>
        <taxon>Bacteria</taxon>
        <taxon>Pseudomonadati</taxon>
        <taxon>Bacteroidota</taxon>
        <taxon>Flavobacteriia</taxon>
        <taxon>Flavobacteriales</taxon>
        <taxon>Weeksellaceae</taxon>
        <taxon>Chryseobacterium group</taxon>
        <taxon>Chryseobacterium</taxon>
    </lineage>
</organism>
<sequence>MHLKNDLSRKLRVQFPIIQAPMFGISTPEMVAAANNSGCLGSLALADLPAEKSLDQIHKTKKLTNRDFAVNIFLHKIPEINNKLKSDFSETRNFLEDLALRNKIHADLPDFEDIKINSYHEQIDTVIAEKCKILSFTFGNPDAESILKLKNNDVLLIGTFTSVEEAVQLENSGIDIICVQGWEAGGHRGSFTDENIPQIGGLSLLSQVFDSVKVPLIYAGGIYNAQTLKAAKDLGAMGFQIGSMLLASTESALQDFEKKRLQKVRENEIIVTKSFSGRFARGIKNQFTETLDQSPFILPYPYMNKLTGALRTAAREVENAEFVNLWLGQSIQKYSEDSTEDILKNFIKNCELL</sequence>
<keyword evidence="5" id="KW-0288">FMN</keyword>
<proteinExistence type="inferred from homology"/>
<evidence type="ECO:0000256" key="1">
    <source>
        <dbReference type="ARBA" id="ARBA00001917"/>
    </source>
</evidence>
<gene>
    <name evidence="10" type="ORF">IC610_08620</name>
</gene>
<evidence type="ECO:0000256" key="7">
    <source>
        <dbReference type="ARBA" id="ARBA00023033"/>
    </source>
</evidence>
<dbReference type="Gene3D" id="3.20.20.70">
    <property type="entry name" value="Aldolase class I"/>
    <property type="match status" value="1"/>
</dbReference>
<dbReference type="EMBL" id="JACYFS010000002">
    <property type="protein sequence ID" value="MBD8082477.1"/>
    <property type="molecule type" value="Genomic_DNA"/>
</dbReference>
<reference evidence="10 11" key="1">
    <citation type="submission" date="2020-09" db="EMBL/GenBank/DDBJ databases">
        <title>Genome seq and assembly of Chryseobacterium sp.</title>
        <authorList>
            <person name="Chhetri G."/>
        </authorList>
    </citation>
    <scope>NUCLEOTIDE SEQUENCE [LARGE SCALE GENOMIC DNA]</scope>
    <source>
        <strain evidence="10 11">GCR10</strain>
    </source>
</reference>
<evidence type="ECO:0000256" key="5">
    <source>
        <dbReference type="ARBA" id="ARBA00022643"/>
    </source>
</evidence>
<dbReference type="RefSeq" id="WP_191736429.1">
    <property type="nucleotide sequence ID" value="NZ_JACYFS010000002.1"/>
</dbReference>
<dbReference type="PANTHER" id="PTHR42747:SF3">
    <property type="entry name" value="NITRONATE MONOOXYGENASE-RELATED"/>
    <property type="match status" value="1"/>
</dbReference>
<keyword evidence="4" id="KW-0285">Flavoprotein</keyword>
<accession>A0ABR8ZB49</accession>
<comment type="catalytic activity">
    <reaction evidence="9">
        <text>3 propionate 3-nitronate + 3 O2 + H2O = 3 3-oxopropanoate + 2 nitrate + nitrite + H2O2 + 3 H(+)</text>
        <dbReference type="Rhea" id="RHEA:57332"/>
        <dbReference type="ChEBI" id="CHEBI:15377"/>
        <dbReference type="ChEBI" id="CHEBI:15378"/>
        <dbReference type="ChEBI" id="CHEBI:15379"/>
        <dbReference type="ChEBI" id="CHEBI:16240"/>
        <dbReference type="ChEBI" id="CHEBI:16301"/>
        <dbReference type="ChEBI" id="CHEBI:17632"/>
        <dbReference type="ChEBI" id="CHEBI:33190"/>
        <dbReference type="ChEBI" id="CHEBI:136067"/>
    </reaction>
</comment>
<keyword evidence="11" id="KW-1185">Reference proteome</keyword>
<dbReference type="SUPFAM" id="SSF51412">
    <property type="entry name" value="Inosine monophosphate dehydrogenase (IMPDH)"/>
    <property type="match status" value="1"/>
</dbReference>
<evidence type="ECO:0000256" key="6">
    <source>
        <dbReference type="ARBA" id="ARBA00023002"/>
    </source>
</evidence>
<evidence type="ECO:0000256" key="2">
    <source>
        <dbReference type="ARBA" id="ARBA00009881"/>
    </source>
</evidence>
<comment type="similarity">
    <text evidence="2">Belongs to the nitronate monooxygenase family. NMO class I subfamily.</text>
</comment>
<dbReference type="InterPro" id="IPR004136">
    <property type="entry name" value="NMO"/>
</dbReference>
<evidence type="ECO:0000256" key="4">
    <source>
        <dbReference type="ARBA" id="ARBA00022630"/>
    </source>
</evidence>